<dbReference type="InterPro" id="IPR050331">
    <property type="entry name" value="Zinc_finger"/>
</dbReference>
<evidence type="ECO:0000313" key="11">
    <source>
        <dbReference type="Proteomes" id="UP000324632"/>
    </source>
</evidence>
<dbReference type="Gene3D" id="3.30.160.60">
    <property type="entry name" value="Classic Zinc Finger"/>
    <property type="match status" value="2"/>
</dbReference>
<sequence>MPSKITANDRVTVQTEEHEWIRTSAQAPLPRNLRFTYHNQVWGVCTTTEVPAGTRFGPLLGDRLHSEDTPSDIHGHHIWTISEGGLHHFLFHKEESSRNWMSFVNAAPSPWQQNLVERQVGMEMYFYAVRHLRPGEELLVGRRLENDQPITSPITFSRTSVCVERQNPVNKRKRGHTITEILESDYSFPNPPLLKESYSLPSEHEPKSRKADLISVGTHQKPSLTVVMPDISMTLRGLAYMPTIPQSPLPSHISPIIQNVPLRQPSPHLSHNIPFPTIRIHPCLLRLASNRNDSPVENSSTSSLKEDTKTLYNRPRTPPPSLSNTANLSPGSSDEVTNDITAQKDSPEVGVATPSISSSTHHDTPGSQDSCVNSGQTVGHHNLPYPLQRQNGKIQYKCNICEKDFSQLSNLKVCNRRFSSSSNLKTHLRLHSGERPYVCKQCPARFTQHIHLRLHRRLHTSPRPHQCQECLRKYTHLCSLQIHSHQFCPDTSTIGSASQLLLANEELESFDVSDAAQNLEVAMGMASVQRMCQGIWARVLEVPSYLQQGAAHKRCEEGP</sequence>
<evidence type="ECO:0000256" key="6">
    <source>
        <dbReference type="PROSITE-ProRule" id="PRU00042"/>
    </source>
</evidence>
<evidence type="ECO:0000259" key="9">
    <source>
        <dbReference type="PROSITE" id="PS50280"/>
    </source>
</evidence>
<dbReference type="SMART" id="SM00355">
    <property type="entry name" value="ZnF_C2H2"/>
    <property type="match status" value="2"/>
</dbReference>
<gene>
    <name evidence="10" type="ORF">E1301_Tti005505</name>
</gene>
<dbReference type="SUPFAM" id="SSF57667">
    <property type="entry name" value="beta-beta-alpha zinc fingers"/>
    <property type="match status" value="2"/>
</dbReference>
<keyword evidence="1" id="KW-0479">Metal-binding</keyword>
<evidence type="ECO:0000256" key="3">
    <source>
        <dbReference type="ARBA" id="ARBA00022833"/>
    </source>
</evidence>
<evidence type="ECO:0000256" key="1">
    <source>
        <dbReference type="ARBA" id="ARBA00022723"/>
    </source>
</evidence>
<dbReference type="Gene3D" id="2.170.270.10">
    <property type="entry name" value="SET domain"/>
    <property type="match status" value="1"/>
</dbReference>
<evidence type="ECO:0000256" key="2">
    <source>
        <dbReference type="ARBA" id="ARBA00022771"/>
    </source>
</evidence>
<evidence type="ECO:0000256" key="4">
    <source>
        <dbReference type="ARBA" id="ARBA00023015"/>
    </source>
</evidence>
<keyword evidence="5" id="KW-0804">Transcription</keyword>
<evidence type="ECO:0000313" key="10">
    <source>
        <dbReference type="EMBL" id="KAA0708263.1"/>
    </source>
</evidence>
<evidence type="ECO:0000259" key="8">
    <source>
        <dbReference type="PROSITE" id="PS50157"/>
    </source>
</evidence>
<dbReference type="SUPFAM" id="SSF82199">
    <property type="entry name" value="SET domain"/>
    <property type="match status" value="1"/>
</dbReference>
<dbReference type="GO" id="GO:0045165">
    <property type="term" value="P:cell fate commitment"/>
    <property type="evidence" value="ECO:0007669"/>
    <property type="project" value="TreeGrafter"/>
</dbReference>
<keyword evidence="4" id="KW-0805">Transcription regulation</keyword>
<feature type="domain" description="C2H2-type" evidence="8">
    <location>
        <begin position="437"/>
        <end position="464"/>
    </location>
</feature>
<proteinExistence type="predicted"/>
<dbReference type="GO" id="GO:0008270">
    <property type="term" value="F:zinc ion binding"/>
    <property type="evidence" value="ECO:0007669"/>
    <property type="project" value="UniProtKB-KW"/>
</dbReference>
<keyword evidence="2 6" id="KW-0863">Zinc-finger</keyword>
<dbReference type="PANTHER" id="PTHR16515:SF68">
    <property type="entry name" value="PR DOMAIN ZINC FINGER PROTEIN 1"/>
    <property type="match status" value="1"/>
</dbReference>
<feature type="compositionally biased region" description="Polar residues" evidence="7">
    <location>
        <begin position="354"/>
        <end position="377"/>
    </location>
</feature>
<dbReference type="InterPro" id="IPR001214">
    <property type="entry name" value="SET_dom"/>
</dbReference>
<dbReference type="GO" id="GO:0003700">
    <property type="term" value="F:DNA-binding transcription factor activity"/>
    <property type="evidence" value="ECO:0007669"/>
    <property type="project" value="TreeGrafter"/>
</dbReference>
<dbReference type="PROSITE" id="PS50280">
    <property type="entry name" value="SET"/>
    <property type="match status" value="1"/>
</dbReference>
<feature type="domain" description="C2H2-type" evidence="8">
    <location>
        <begin position="396"/>
        <end position="436"/>
    </location>
</feature>
<feature type="domain" description="SET" evidence="9">
    <location>
        <begin position="19"/>
        <end position="143"/>
    </location>
</feature>
<dbReference type="PANTHER" id="PTHR16515">
    <property type="entry name" value="PR DOMAIN ZINC FINGER PROTEIN"/>
    <property type="match status" value="1"/>
</dbReference>
<keyword evidence="11" id="KW-1185">Reference proteome</keyword>
<dbReference type="InterPro" id="IPR013087">
    <property type="entry name" value="Znf_C2H2_type"/>
</dbReference>
<comment type="caution">
    <text evidence="10">The sequence shown here is derived from an EMBL/GenBank/DDBJ whole genome shotgun (WGS) entry which is preliminary data.</text>
</comment>
<dbReference type="InterPro" id="IPR046341">
    <property type="entry name" value="SET_dom_sf"/>
</dbReference>
<feature type="compositionally biased region" description="Polar residues" evidence="7">
    <location>
        <begin position="291"/>
        <end position="303"/>
    </location>
</feature>
<keyword evidence="3" id="KW-0862">Zinc</keyword>
<dbReference type="Proteomes" id="UP000324632">
    <property type="component" value="Chromosome 18"/>
</dbReference>
<organism evidence="10 11">
    <name type="scientific">Triplophysa tibetana</name>
    <dbReference type="NCBI Taxonomy" id="1572043"/>
    <lineage>
        <taxon>Eukaryota</taxon>
        <taxon>Metazoa</taxon>
        <taxon>Chordata</taxon>
        <taxon>Craniata</taxon>
        <taxon>Vertebrata</taxon>
        <taxon>Euteleostomi</taxon>
        <taxon>Actinopterygii</taxon>
        <taxon>Neopterygii</taxon>
        <taxon>Teleostei</taxon>
        <taxon>Ostariophysi</taxon>
        <taxon>Cypriniformes</taxon>
        <taxon>Nemacheilidae</taxon>
        <taxon>Triplophysa</taxon>
    </lineage>
</organism>
<reference evidence="10 11" key="1">
    <citation type="journal article" date="2019" name="Mol. Ecol. Resour.">
        <title>Chromosome-level genome assembly of Triplophysa tibetana, a fish adapted to the harsh high-altitude environment of the Tibetan Plateau.</title>
        <authorList>
            <person name="Yang X."/>
            <person name="Liu H."/>
            <person name="Ma Z."/>
            <person name="Zou Y."/>
            <person name="Zou M."/>
            <person name="Mao Y."/>
            <person name="Li X."/>
            <person name="Wang H."/>
            <person name="Chen T."/>
            <person name="Wang W."/>
            <person name="Yang R."/>
        </authorList>
    </citation>
    <scope>NUCLEOTIDE SEQUENCE [LARGE SCALE GENOMIC DNA]</scope>
    <source>
        <strain evidence="10">TTIB1903HZAU</strain>
        <tissue evidence="10">Muscle</tissue>
    </source>
</reference>
<dbReference type="Pfam" id="PF21549">
    <property type="entry name" value="PRDM2_PR"/>
    <property type="match status" value="1"/>
</dbReference>
<dbReference type="FunFam" id="3.30.160.60:FF:002343">
    <property type="entry name" value="Zinc finger protein 33A"/>
    <property type="match status" value="1"/>
</dbReference>
<dbReference type="InterPro" id="IPR036236">
    <property type="entry name" value="Znf_C2H2_sf"/>
</dbReference>
<accession>A0A5A9NFL3</accession>
<dbReference type="GO" id="GO:0000978">
    <property type="term" value="F:RNA polymerase II cis-regulatory region sequence-specific DNA binding"/>
    <property type="evidence" value="ECO:0007669"/>
    <property type="project" value="TreeGrafter"/>
</dbReference>
<dbReference type="Pfam" id="PF00096">
    <property type="entry name" value="zf-C2H2"/>
    <property type="match status" value="1"/>
</dbReference>
<feature type="region of interest" description="Disordered" evidence="7">
    <location>
        <begin position="291"/>
        <end position="377"/>
    </location>
</feature>
<dbReference type="GO" id="GO:0006357">
    <property type="term" value="P:regulation of transcription by RNA polymerase II"/>
    <property type="evidence" value="ECO:0007669"/>
    <property type="project" value="TreeGrafter"/>
</dbReference>
<feature type="compositionally biased region" description="Polar residues" evidence="7">
    <location>
        <begin position="322"/>
        <end position="344"/>
    </location>
</feature>
<name>A0A5A9NFL3_9TELE</name>
<dbReference type="PROSITE" id="PS50157">
    <property type="entry name" value="ZINC_FINGER_C2H2_2"/>
    <property type="match status" value="2"/>
</dbReference>
<dbReference type="GO" id="GO:0005634">
    <property type="term" value="C:nucleus"/>
    <property type="evidence" value="ECO:0007669"/>
    <property type="project" value="TreeGrafter"/>
</dbReference>
<evidence type="ECO:0000256" key="7">
    <source>
        <dbReference type="SAM" id="MobiDB-lite"/>
    </source>
</evidence>
<dbReference type="AlphaFoldDB" id="A0A5A9NFL3"/>
<dbReference type="PROSITE" id="PS00028">
    <property type="entry name" value="ZINC_FINGER_C2H2_1"/>
    <property type="match status" value="1"/>
</dbReference>
<protein>
    <submittedName>
        <fullName evidence="10">Zinc finger protein 14</fullName>
    </submittedName>
</protein>
<dbReference type="EMBL" id="SOYY01000018">
    <property type="protein sequence ID" value="KAA0708263.1"/>
    <property type="molecule type" value="Genomic_DNA"/>
</dbReference>
<evidence type="ECO:0000256" key="5">
    <source>
        <dbReference type="ARBA" id="ARBA00023163"/>
    </source>
</evidence>
<dbReference type="GO" id="GO:0005737">
    <property type="term" value="C:cytoplasm"/>
    <property type="evidence" value="ECO:0007669"/>
    <property type="project" value="TreeGrafter"/>
</dbReference>